<dbReference type="Proteomes" id="UP000008810">
    <property type="component" value="Chromosome 4"/>
</dbReference>
<proteinExistence type="predicted"/>
<dbReference type="InParanoid" id="A0A2K2CK47"/>
<dbReference type="AlphaFoldDB" id="A0A2K2CK47"/>
<accession>A0A2K2CK47</accession>
<keyword evidence="3" id="KW-1185">Reference proteome</keyword>
<dbReference type="Gramene" id="PNT62391">
    <property type="protein sequence ID" value="PNT62391"/>
    <property type="gene ID" value="BRADI_4g02526v3"/>
</dbReference>
<gene>
    <name evidence="1" type="ORF">BRADI_4g02526v3</name>
</gene>
<sequence length="78" mass="9325">MFAIYHIVFFFLFSQMLDDLDAKICAPLLILLLRMLDDLDAKAVIFDYSSSLRCWPTWMLRLVFWLILPCCRSEIFKQ</sequence>
<evidence type="ECO:0000313" key="1">
    <source>
        <dbReference type="EMBL" id="PNT62391.1"/>
    </source>
</evidence>
<evidence type="ECO:0000313" key="3">
    <source>
        <dbReference type="Proteomes" id="UP000008810"/>
    </source>
</evidence>
<evidence type="ECO:0000313" key="2">
    <source>
        <dbReference type="EnsemblPlants" id="PNT62391"/>
    </source>
</evidence>
<protein>
    <submittedName>
        <fullName evidence="1 2">Uncharacterized protein</fullName>
    </submittedName>
</protein>
<reference evidence="1 2" key="1">
    <citation type="journal article" date="2010" name="Nature">
        <title>Genome sequencing and analysis of the model grass Brachypodium distachyon.</title>
        <authorList>
            <consortium name="International Brachypodium Initiative"/>
        </authorList>
    </citation>
    <scope>NUCLEOTIDE SEQUENCE [LARGE SCALE GENOMIC DNA]</scope>
    <source>
        <strain evidence="1 2">Bd21</strain>
    </source>
</reference>
<name>A0A2K2CK47_BRADI</name>
<organism evidence="1">
    <name type="scientific">Brachypodium distachyon</name>
    <name type="common">Purple false brome</name>
    <name type="synonym">Trachynia distachya</name>
    <dbReference type="NCBI Taxonomy" id="15368"/>
    <lineage>
        <taxon>Eukaryota</taxon>
        <taxon>Viridiplantae</taxon>
        <taxon>Streptophyta</taxon>
        <taxon>Embryophyta</taxon>
        <taxon>Tracheophyta</taxon>
        <taxon>Spermatophyta</taxon>
        <taxon>Magnoliopsida</taxon>
        <taxon>Liliopsida</taxon>
        <taxon>Poales</taxon>
        <taxon>Poaceae</taxon>
        <taxon>BOP clade</taxon>
        <taxon>Pooideae</taxon>
        <taxon>Stipodae</taxon>
        <taxon>Brachypodieae</taxon>
        <taxon>Brachypodium</taxon>
    </lineage>
</organism>
<dbReference type="EnsemblPlants" id="PNT62391">
    <property type="protein sequence ID" value="PNT62391"/>
    <property type="gene ID" value="BRADI_4g02526v3"/>
</dbReference>
<reference evidence="1" key="2">
    <citation type="submission" date="2017-06" db="EMBL/GenBank/DDBJ databases">
        <title>WGS assembly of Brachypodium distachyon.</title>
        <authorList>
            <consortium name="The International Brachypodium Initiative"/>
            <person name="Lucas S."/>
            <person name="Harmon-Smith M."/>
            <person name="Lail K."/>
            <person name="Tice H."/>
            <person name="Grimwood J."/>
            <person name="Bruce D."/>
            <person name="Barry K."/>
            <person name="Shu S."/>
            <person name="Lindquist E."/>
            <person name="Wang M."/>
            <person name="Pitluck S."/>
            <person name="Vogel J.P."/>
            <person name="Garvin D.F."/>
            <person name="Mockler T.C."/>
            <person name="Schmutz J."/>
            <person name="Rokhsar D."/>
            <person name="Bevan M.W."/>
        </authorList>
    </citation>
    <scope>NUCLEOTIDE SEQUENCE</scope>
    <source>
        <strain evidence="1">Bd21</strain>
    </source>
</reference>
<dbReference type="EMBL" id="CM000883">
    <property type="protein sequence ID" value="PNT62391.1"/>
    <property type="molecule type" value="Genomic_DNA"/>
</dbReference>
<reference evidence="2" key="3">
    <citation type="submission" date="2018-08" db="UniProtKB">
        <authorList>
            <consortium name="EnsemblPlants"/>
        </authorList>
    </citation>
    <scope>IDENTIFICATION</scope>
    <source>
        <strain evidence="2">cv. Bd21</strain>
    </source>
</reference>